<dbReference type="EC" id="3.2.1.23" evidence="8"/>
<name>A0A923IXZ3_9ACTO</name>
<evidence type="ECO:0000313" key="8">
    <source>
        <dbReference type="EMBL" id="MBB6335527.1"/>
    </source>
</evidence>
<dbReference type="Gene3D" id="2.60.120.260">
    <property type="entry name" value="Galactose-binding domain-like"/>
    <property type="match status" value="1"/>
</dbReference>
<sequence>MTRYALNEGWGFTPDWDDALLGAPASPAPEDDPLMRLLKVRLPHTVKEMPLDCFDDADFQLLSGYVRRLEAPREWEGKMIRLILDGAAHRSEVFCNGESVGVHECGWTAGEFDLTPFLRAGATNTIAVRLDSRESLDQPPFGGVVDYLAYGGLYREAHLEVTGRARIADVFARPDHLGSLGLDAQIEGELDGLSLRIALDSARGERLLDESHPLSEHRFTASFQTEGITPWSPDRPDLYRLSIALVDDEGREIDAEELRIGFRTIEWRAEGLFLNGRPFALRGLNRHQSYPHLGYAVPARAQRLDADILKGELGCTVVRTSHYPQSHHFIERCDEIGLLVITEIPGWQHIGGSEWKTRAVRNTIDMVRQWRNHPSIIAWGVRINESQDDDAFYARTNAAARELDPTRPTTGVRNFPKSHLREDVYAYNDFIHSGSNRGVDPKKKVTPDPGKGYFVSEHNGHMFPTKAYDDEEHRLSQALRHARVQDDAAGAEGIAGAIGWCLADYQTHKDFGSGDRVCHHGVMDQFRNPKLAAALYASQKDPAEGPVLEPSSTMDIGEHPGGALGDIVVFTNAQAVRLYRNDELVGEFSPDRRRFPHLPHPPVVITDTIGDLMERHEGFDHRTAERVKRVLRDAAVHGPTGLPPRTMLTAARLVASKRFTLEEATRLYNRWMAPWGGESVVWRFEAVSDGEVIASCERAPGNRLILRASVDTHVLVDGDTWDMATVRIEAVDEFGARRTYAQRALRFSVEGDAELVGPDALPLIGGACGAYVRSIGKAGSARLTVSCQDAEPLVVDFNVEKQETAGWR</sequence>
<organism evidence="8 9">
    <name type="scientific">Schaalia hyovaginalis</name>
    <dbReference type="NCBI Taxonomy" id="29316"/>
    <lineage>
        <taxon>Bacteria</taxon>
        <taxon>Bacillati</taxon>
        <taxon>Actinomycetota</taxon>
        <taxon>Actinomycetes</taxon>
        <taxon>Actinomycetales</taxon>
        <taxon>Actinomycetaceae</taxon>
        <taxon>Schaalia</taxon>
    </lineage>
</organism>
<dbReference type="RefSeq" id="WP_184453948.1">
    <property type="nucleotide sequence ID" value="NZ_JACHMK010000001.1"/>
</dbReference>
<dbReference type="PANTHER" id="PTHR42732">
    <property type="entry name" value="BETA-GALACTOSIDASE"/>
    <property type="match status" value="1"/>
</dbReference>
<evidence type="ECO:0000256" key="3">
    <source>
        <dbReference type="ARBA" id="ARBA00023295"/>
    </source>
</evidence>
<dbReference type="InterPro" id="IPR017853">
    <property type="entry name" value="GH"/>
</dbReference>
<dbReference type="InterPro" id="IPR013783">
    <property type="entry name" value="Ig-like_fold"/>
</dbReference>
<dbReference type="EMBL" id="JACHMK010000001">
    <property type="protein sequence ID" value="MBB6335527.1"/>
    <property type="molecule type" value="Genomic_DNA"/>
</dbReference>
<dbReference type="PRINTS" id="PR00132">
    <property type="entry name" value="GLHYDRLASE2"/>
</dbReference>
<comment type="similarity">
    <text evidence="1">Belongs to the glycosyl hydrolase 2 family.</text>
</comment>
<dbReference type="InterPro" id="IPR051913">
    <property type="entry name" value="GH2_Domain-Containing"/>
</dbReference>
<feature type="domain" description="Glycoside hydrolase family 2 catalytic" evidence="5">
    <location>
        <begin position="268"/>
        <end position="536"/>
    </location>
</feature>
<comment type="caution">
    <text evidence="8">The sequence shown here is derived from an EMBL/GenBank/DDBJ whole genome shotgun (WGS) entry which is preliminary data.</text>
</comment>
<dbReference type="SUPFAM" id="SSF49785">
    <property type="entry name" value="Galactose-binding domain-like"/>
    <property type="match status" value="1"/>
</dbReference>
<protein>
    <submittedName>
        <fullName evidence="8">Beta-galactosidase</fullName>
        <ecNumber evidence="8">3.2.1.23</ecNumber>
    </submittedName>
</protein>
<dbReference type="Pfam" id="PF00703">
    <property type="entry name" value="Glyco_hydro_2"/>
    <property type="match status" value="1"/>
</dbReference>
<dbReference type="Pfam" id="PF02836">
    <property type="entry name" value="Glyco_hydro_2_C"/>
    <property type="match status" value="1"/>
</dbReference>
<evidence type="ECO:0000259" key="6">
    <source>
        <dbReference type="Pfam" id="PF02837"/>
    </source>
</evidence>
<dbReference type="InterPro" id="IPR036156">
    <property type="entry name" value="Beta-gal/glucu_dom_sf"/>
</dbReference>
<feature type="domain" description="Glycoside hydrolase family 2 immunoglobulin-like beta-sandwich" evidence="4">
    <location>
        <begin position="166"/>
        <end position="263"/>
    </location>
</feature>
<dbReference type="Proteomes" id="UP000617426">
    <property type="component" value="Unassembled WGS sequence"/>
</dbReference>
<evidence type="ECO:0000259" key="5">
    <source>
        <dbReference type="Pfam" id="PF02836"/>
    </source>
</evidence>
<feature type="domain" description="Glycosyl hydrolases family 2 sugar binding" evidence="6">
    <location>
        <begin position="64"/>
        <end position="159"/>
    </location>
</feature>
<dbReference type="Pfam" id="PF02837">
    <property type="entry name" value="Glyco_hydro_2_N"/>
    <property type="match status" value="1"/>
</dbReference>
<proteinExistence type="inferred from homology"/>
<dbReference type="AlphaFoldDB" id="A0A923IXZ3"/>
<dbReference type="InterPro" id="IPR006101">
    <property type="entry name" value="Glyco_hydro_2"/>
</dbReference>
<evidence type="ECO:0000313" key="9">
    <source>
        <dbReference type="Proteomes" id="UP000617426"/>
    </source>
</evidence>
<dbReference type="GO" id="GO:0005975">
    <property type="term" value="P:carbohydrate metabolic process"/>
    <property type="evidence" value="ECO:0007669"/>
    <property type="project" value="InterPro"/>
</dbReference>
<keyword evidence="2 8" id="KW-0378">Hydrolase</keyword>
<dbReference type="GO" id="GO:0004565">
    <property type="term" value="F:beta-galactosidase activity"/>
    <property type="evidence" value="ECO:0007669"/>
    <property type="project" value="UniProtKB-EC"/>
</dbReference>
<dbReference type="Gene3D" id="3.20.20.80">
    <property type="entry name" value="Glycosidases"/>
    <property type="match status" value="1"/>
</dbReference>
<dbReference type="InterPro" id="IPR006104">
    <property type="entry name" value="Glyco_hydro_2_N"/>
</dbReference>
<evidence type="ECO:0000256" key="1">
    <source>
        <dbReference type="ARBA" id="ARBA00007401"/>
    </source>
</evidence>
<dbReference type="Gene3D" id="2.60.40.10">
    <property type="entry name" value="Immunoglobulins"/>
    <property type="match status" value="2"/>
</dbReference>
<dbReference type="InterPro" id="IPR006103">
    <property type="entry name" value="Glyco_hydro_2_cat"/>
</dbReference>
<gene>
    <name evidence="8" type="ORF">HD592_002092</name>
</gene>
<dbReference type="InterPro" id="IPR008979">
    <property type="entry name" value="Galactose-bd-like_sf"/>
</dbReference>
<dbReference type="SUPFAM" id="SSF49303">
    <property type="entry name" value="beta-Galactosidase/glucuronidase domain"/>
    <property type="match status" value="1"/>
</dbReference>
<keyword evidence="3 8" id="KW-0326">Glycosidase</keyword>
<dbReference type="Pfam" id="PF18565">
    <property type="entry name" value="Glyco_hydro2_C5"/>
    <property type="match status" value="1"/>
</dbReference>
<keyword evidence="9" id="KW-1185">Reference proteome</keyword>
<feature type="domain" description="Glycoside hydrolase family 2" evidence="7">
    <location>
        <begin position="716"/>
        <end position="791"/>
    </location>
</feature>
<accession>A0A923IXZ3</accession>
<dbReference type="InterPro" id="IPR006102">
    <property type="entry name" value="Ig-like_GH2"/>
</dbReference>
<evidence type="ECO:0000259" key="7">
    <source>
        <dbReference type="Pfam" id="PF18565"/>
    </source>
</evidence>
<reference evidence="8" key="1">
    <citation type="submission" date="2020-08" db="EMBL/GenBank/DDBJ databases">
        <title>Sequencing the genomes of 1000 actinobacteria strains.</title>
        <authorList>
            <person name="Klenk H.-P."/>
        </authorList>
    </citation>
    <scope>NUCLEOTIDE SEQUENCE</scope>
    <source>
        <strain evidence="8">DSM 10695</strain>
    </source>
</reference>
<dbReference type="SUPFAM" id="SSF51445">
    <property type="entry name" value="(Trans)glycosidases"/>
    <property type="match status" value="1"/>
</dbReference>
<evidence type="ECO:0000259" key="4">
    <source>
        <dbReference type="Pfam" id="PF00703"/>
    </source>
</evidence>
<dbReference type="PANTHER" id="PTHR42732:SF1">
    <property type="entry name" value="BETA-MANNOSIDASE"/>
    <property type="match status" value="1"/>
</dbReference>
<dbReference type="InterPro" id="IPR040605">
    <property type="entry name" value="Glyco_hydro2_dom5"/>
</dbReference>
<evidence type="ECO:0000256" key="2">
    <source>
        <dbReference type="ARBA" id="ARBA00022801"/>
    </source>
</evidence>